<name>A0A0A8YAJ0_ARUDO</name>
<accession>A0A0A8YAJ0</accession>
<evidence type="ECO:0000313" key="2">
    <source>
        <dbReference type="EMBL" id="JAD22929.1"/>
    </source>
</evidence>
<reference evidence="2" key="2">
    <citation type="journal article" date="2015" name="Data Brief">
        <title>Shoot transcriptome of the giant reed, Arundo donax.</title>
        <authorList>
            <person name="Barrero R.A."/>
            <person name="Guerrero F.D."/>
            <person name="Moolhuijzen P."/>
            <person name="Goolsby J.A."/>
            <person name="Tidwell J."/>
            <person name="Bellgard S.E."/>
            <person name="Bellgard M.I."/>
        </authorList>
    </citation>
    <scope>NUCLEOTIDE SEQUENCE</scope>
    <source>
        <tissue evidence="2">Shoot tissue taken approximately 20 cm above the soil surface</tissue>
    </source>
</reference>
<organism evidence="2">
    <name type="scientific">Arundo donax</name>
    <name type="common">Giant reed</name>
    <name type="synonym">Donax arundinaceus</name>
    <dbReference type="NCBI Taxonomy" id="35708"/>
    <lineage>
        <taxon>Eukaryota</taxon>
        <taxon>Viridiplantae</taxon>
        <taxon>Streptophyta</taxon>
        <taxon>Embryophyta</taxon>
        <taxon>Tracheophyta</taxon>
        <taxon>Spermatophyta</taxon>
        <taxon>Magnoliopsida</taxon>
        <taxon>Liliopsida</taxon>
        <taxon>Poales</taxon>
        <taxon>Poaceae</taxon>
        <taxon>PACMAD clade</taxon>
        <taxon>Arundinoideae</taxon>
        <taxon>Arundineae</taxon>
        <taxon>Arundo</taxon>
    </lineage>
</organism>
<evidence type="ECO:0000256" key="1">
    <source>
        <dbReference type="SAM" id="MobiDB-lite"/>
    </source>
</evidence>
<protein>
    <submittedName>
        <fullName evidence="2">Uncharacterized protein</fullName>
    </submittedName>
</protein>
<dbReference type="EMBL" id="GBRH01274966">
    <property type="protein sequence ID" value="JAD22929.1"/>
    <property type="molecule type" value="Transcribed_RNA"/>
</dbReference>
<sequence>MPSASPRPRGDPSSCPTPRLAAVPNTLPRHRPLETTNRCQPSSDPVSPCPTPWWR</sequence>
<proteinExistence type="predicted"/>
<reference evidence="2" key="1">
    <citation type="submission" date="2014-09" db="EMBL/GenBank/DDBJ databases">
        <authorList>
            <person name="Magalhaes I.L.F."/>
            <person name="Oliveira U."/>
            <person name="Santos F.R."/>
            <person name="Vidigal T.H.D.A."/>
            <person name="Brescovit A.D."/>
            <person name="Santos A.J."/>
        </authorList>
    </citation>
    <scope>NUCLEOTIDE SEQUENCE</scope>
    <source>
        <tissue evidence="2">Shoot tissue taken approximately 20 cm above the soil surface</tissue>
    </source>
</reference>
<feature type="compositionally biased region" description="Polar residues" evidence="1">
    <location>
        <begin position="34"/>
        <end position="45"/>
    </location>
</feature>
<feature type="region of interest" description="Disordered" evidence="1">
    <location>
        <begin position="1"/>
        <end position="55"/>
    </location>
</feature>
<dbReference type="AlphaFoldDB" id="A0A0A8YAJ0"/>